<name>A0ABP1PQM6_9HEXA</name>
<dbReference type="SUPFAM" id="SSF51735">
    <property type="entry name" value="NAD(P)-binding Rossmann-fold domains"/>
    <property type="match status" value="1"/>
</dbReference>
<gene>
    <name evidence="4" type="ORF">ODALV1_LOCUS791</name>
</gene>
<dbReference type="Pfam" id="PF00106">
    <property type="entry name" value="adh_short"/>
    <property type="match status" value="1"/>
</dbReference>
<accession>A0ABP1PQM6</accession>
<feature type="signal peptide" evidence="3">
    <location>
        <begin position="1"/>
        <end position="23"/>
    </location>
</feature>
<evidence type="ECO:0000256" key="3">
    <source>
        <dbReference type="SAM" id="SignalP"/>
    </source>
</evidence>
<protein>
    <submittedName>
        <fullName evidence="4">Uncharacterized protein</fullName>
    </submittedName>
</protein>
<feature type="region of interest" description="Disordered" evidence="2">
    <location>
        <begin position="668"/>
        <end position="697"/>
    </location>
</feature>
<keyword evidence="1" id="KW-0560">Oxidoreductase</keyword>
<dbReference type="Gene3D" id="3.40.50.720">
    <property type="entry name" value="NAD(P)-binding Rossmann-like Domain"/>
    <property type="match status" value="1"/>
</dbReference>
<keyword evidence="5" id="KW-1185">Reference proteome</keyword>
<dbReference type="PRINTS" id="PR00081">
    <property type="entry name" value="GDHRDH"/>
</dbReference>
<evidence type="ECO:0000313" key="5">
    <source>
        <dbReference type="Proteomes" id="UP001642540"/>
    </source>
</evidence>
<dbReference type="PANTHER" id="PTHR43157">
    <property type="entry name" value="PHOSPHATIDYLINOSITOL-GLYCAN BIOSYNTHESIS CLASS F PROTEIN-RELATED"/>
    <property type="match status" value="1"/>
</dbReference>
<keyword evidence="3" id="KW-0732">Signal</keyword>
<dbReference type="Proteomes" id="UP001642540">
    <property type="component" value="Unassembled WGS sequence"/>
</dbReference>
<feature type="compositionally biased region" description="Basic and acidic residues" evidence="2">
    <location>
        <begin position="680"/>
        <end position="689"/>
    </location>
</feature>
<evidence type="ECO:0000313" key="4">
    <source>
        <dbReference type="EMBL" id="CAL8069483.1"/>
    </source>
</evidence>
<dbReference type="EMBL" id="CAXLJM020000004">
    <property type="protein sequence ID" value="CAL8069483.1"/>
    <property type="molecule type" value="Genomic_DNA"/>
</dbReference>
<evidence type="ECO:0000256" key="1">
    <source>
        <dbReference type="ARBA" id="ARBA00023002"/>
    </source>
</evidence>
<feature type="chain" id="PRO_5045043787" evidence="3">
    <location>
        <begin position="24"/>
        <end position="697"/>
    </location>
</feature>
<dbReference type="PANTHER" id="PTHR43157:SF31">
    <property type="entry name" value="PHOSPHATIDYLINOSITOL-GLYCAN BIOSYNTHESIS CLASS F PROTEIN"/>
    <property type="match status" value="1"/>
</dbReference>
<organism evidence="4 5">
    <name type="scientific">Orchesella dallaii</name>
    <dbReference type="NCBI Taxonomy" id="48710"/>
    <lineage>
        <taxon>Eukaryota</taxon>
        <taxon>Metazoa</taxon>
        <taxon>Ecdysozoa</taxon>
        <taxon>Arthropoda</taxon>
        <taxon>Hexapoda</taxon>
        <taxon>Collembola</taxon>
        <taxon>Entomobryomorpha</taxon>
        <taxon>Entomobryoidea</taxon>
        <taxon>Orchesellidae</taxon>
        <taxon>Orchesellinae</taxon>
        <taxon>Orchesella</taxon>
    </lineage>
</organism>
<reference evidence="4 5" key="1">
    <citation type="submission" date="2024-08" db="EMBL/GenBank/DDBJ databases">
        <authorList>
            <person name="Cucini C."/>
            <person name="Frati F."/>
        </authorList>
    </citation>
    <scope>NUCLEOTIDE SEQUENCE [LARGE SCALE GENOMIC DNA]</scope>
</reference>
<dbReference type="InterPro" id="IPR036291">
    <property type="entry name" value="NAD(P)-bd_dom_sf"/>
</dbReference>
<comment type="caution">
    <text evidence="4">The sequence shown here is derived from an EMBL/GenBank/DDBJ whole genome shotgun (WGS) entry which is preliminary data.</text>
</comment>
<dbReference type="InterPro" id="IPR002347">
    <property type="entry name" value="SDR_fam"/>
</dbReference>
<proteinExistence type="predicted"/>
<evidence type="ECO:0000256" key="2">
    <source>
        <dbReference type="SAM" id="MobiDB-lite"/>
    </source>
</evidence>
<sequence>MSILNRLLLICLFLIKMARETGGSIEIGPSQEGVALTYQLAAEQAQLSTFQRALRPLKNLWWYVGGTIGGIGTVGRRVSSEVGGAGTLLKNEVFVVFHDIKSLPSTTLQMWRNGDFKITPSESIRELIGLLTWIKEDFLFNWNHTFHNATQAWRTKWTLRCKLYIGSIVLLSMFTIYHKKLRPWPVHNKKTEIDPLHKTVVITGASCGIGYRLAYEFAKRGCFVILTSPEMVKARKARLDLSQRLMMSIKRDTKVFLNNLQVRYMDQAVLPYQLDLSFVLQNIVEVDLNLASTASVYSFTRKVQGMSPEGIDILINNAATIVPPEELVVTEEGREAHFAVNYYGHFALTNLLLSQLAKRKGARIINVTCKKAAEQGFIKMEEFIGPYLEEEGLPFLPAVDGYANSKLALYLFNRQLAKELCLASVHNVTTYCVCPGSTRTFLNRHIRLPYFQRVWNSIEKEFYKSDWHAVQPILYCALSPKCARESGFFYENNRRACLRSRHKNQDEVAEELWNLSKSLMTIGHQPMLKLTEQMHMLSHENIFQLAHSLFLHRRDVMTHLLLLEEKQTYRTRHRKHTDEKGDAREDFTYFWHGFYLTGGDKSTLIERWVLQNTHPGFRELQKEYDIFFECTGSAHYHPKNNGKMAALQYMSSFPAPLEEDDIEELEKMYGSDSEPDEELENRPRFHEDLIPMEDLID</sequence>